<evidence type="ECO:0000313" key="3">
    <source>
        <dbReference type="RefSeq" id="XP_030634022.1"/>
    </source>
</evidence>
<feature type="region of interest" description="Disordered" evidence="1">
    <location>
        <begin position="121"/>
        <end position="167"/>
    </location>
</feature>
<protein>
    <submittedName>
        <fullName evidence="3">Testis-expressed protein 26</fullName>
    </submittedName>
</protein>
<feature type="compositionally biased region" description="Polar residues" evidence="1">
    <location>
        <begin position="86"/>
        <end position="95"/>
    </location>
</feature>
<feature type="region of interest" description="Disordered" evidence="1">
    <location>
        <begin position="74"/>
        <end position="95"/>
    </location>
</feature>
<dbReference type="CTD" id="122046"/>
<evidence type="ECO:0000256" key="1">
    <source>
        <dbReference type="SAM" id="MobiDB-lite"/>
    </source>
</evidence>
<reference evidence="3" key="1">
    <citation type="submission" date="2025-08" db="UniProtKB">
        <authorList>
            <consortium name="RefSeq"/>
        </authorList>
    </citation>
    <scope>IDENTIFICATION</scope>
</reference>
<dbReference type="RefSeq" id="XP_030634022.1">
    <property type="nucleotide sequence ID" value="XM_030778162.1"/>
</dbReference>
<dbReference type="PANTHER" id="PTHR33769:SF1">
    <property type="entry name" value="TESTIS-EXPRESSED PROTEIN 26"/>
    <property type="match status" value="1"/>
</dbReference>
<accession>A0A6J2VPL7</accession>
<dbReference type="GeneID" id="115815198"/>
<dbReference type="OrthoDB" id="5984625at2759"/>
<organism evidence="2 3">
    <name type="scientific">Chanos chanos</name>
    <name type="common">Milkfish</name>
    <name type="synonym">Mugil chanos</name>
    <dbReference type="NCBI Taxonomy" id="29144"/>
    <lineage>
        <taxon>Eukaryota</taxon>
        <taxon>Metazoa</taxon>
        <taxon>Chordata</taxon>
        <taxon>Craniata</taxon>
        <taxon>Vertebrata</taxon>
        <taxon>Euteleostomi</taxon>
        <taxon>Actinopterygii</taxon>
        <taxon>Neopterygii</taxon>
        <taxon>Teleostei</taxon>
        <taxon>Ostariophysi</taxon>
        <taxon>Gonorynchiformes</taxon>
        <taxon>Chanidae</taxon>
        <taxon>Chanos</taxon>
    </lineage>
</organism>
<dbReference type="InParanoid" id="A0A6J2VPL7"/>
<name>A0A6J2VPL7_CHACN</name>
<dbReference type="Proteomes" id="UP000504632">
    <property type="component" value="Chromosome 6"/>
</dbReference>
<dbReference type="PANTHER" id="PTHR33769">
    <property type="entry name" value="TESTIS-EXPRESSED PROTEIN 26 ISOFORM X3"/>
    <property type="match status" value="1"/>
</dbReference>
<gene>
    <name evidence="3" type="primary">tex26</name>
</gene>
<keyword evidence="2" id="KW-1185">Reference proteome</keyword>
<dbReference type="AlphaFoldDB" id="A0A6J2VPL7"/>
<evidence type="ECO:0000313" key="2">
    <source>
        <dbReference type="Proteomes" id="UP000504632"/>
    </source>
</evidence>
<dbReference type="InterPro" id="IPR043460">
    <property type="entry name" value="MEDAG/TEX26"/>
</dbReference>
<dbReference type="GO" id="GO:0005737">
    <property type="term" value="C:cytoplasm"/>
    <property type="evidence" value="ECO:0007669"/>
    <property type="project" value="TreeGrafter"/>
</dbReference>
<feature type="compositionally biased region" description="Polar residues" evidence="1">
    <location>
        <begin position="122"/>
        <end position="139"/>
    </location>
</feature>
<proteinExistence type="predicted"/>
<sequence length="198" mass="22716">MKNIRKTQGTSPIGYSGDHKLMPLSITTRYRPTNHAILLPESSLSRAMTDVPASDDKKRWNPYETSQKRDFVYRPSVPNPILRPPTSKTSRNSDILSSHLDSSVYRKDFNWKPISKPLCIRTGSTSGNRRNNPHPSQSFMVWRLPKGQDQNPVDGRSPWRRPPSENEIRDALAAQYRSTYRSDWLGLPQEPTVEISRN</sequence>